<comment type="caution">
    <text evidence="1">The sequence shown here is derived from an EMBL/GenBank/DDBJ whole genome shotgun (WGS) entry which is preliminary data.</text>
</comment>
<dbReference type="Proteomes" id="UP000298390">
    <property type="component" value="Unassembled WGS sequence"/>
</dbReference>
<reference evidence="1 2" key="1">
    <citation type="submission" date="2019-01" db="EMBL/GenBank/DDBJ databases">
        <title>Genome sequencing of the rare red list fungi Fomitopsis rosea.</title>
        <authorList>
            <person name="Buettner E."/>
            <person name="Kellner H."/>
        </authorList>
    </citation>
    <scope>NUCLEOTIDE SEQUENCE [LARGE SCALE GENOMIC DNA]</scope>
    <source>
        <strain evidence="1 2">DSM 105464</strain>
    </source>
</reference>
<gene>
    <name evidence="1" type="ORF">EVJ58_g10695</name>
</gene>
<name>A0A4Y9XN60_9APHY</name>
<protein>
    <submittedName>
        <fullName evidence="1">Uncharacterized protein</fullName>
    </submittedName>
</protein>
<evidence type="ECO:0000313" key="1">
    <source>
        <dbReference type="EMBL" id="TFY51192.1"/>
    </source>
</evidence>
<proteinExistence type="predicted"/>
<dbReference type="EMBL" id="SEKV01001254">
    <property type="protein sequence ID" value="TFY51192.1"/>
    <property type="molecule type" value="Genomic_DNA"/>
</dbReference>
<dbReference type="AlphaFoldDB" id="A0A4Y9XN60"/>
<sequence>MAFLNKTSVQRFSRAVTARPEIATLVKNVVVSSSILDLPAEETLGGGAGMTWALAAINLVRGREKKPWPLDGLRAFVLMLARKLDGLERLCIVRGEWKAGRLLPRNNAMYQGFSAFRSLSTLVLCRVSLPSAREFKDIVLAISGLVRLECQTIYWKKVGAIDPTETRALHPMLRSFHNVSITPSNIIGQPQCPIIESFSNLFRGCYAQ</sequence>
<organism evidence="1 2">
    <name type="scientific">Rhodofomes roseus</name>
    <dbReference type="NCBI Taxonomy" id="34475"/>
    <lineage>
        <taxon>Eukaryota</taxon>
        <taxon>Fungi</taxon>
        <taxon>Dikarya</taxon>
        <taxon>Basidiomycota</taxon>
        <taxon>Agaricomycotina</taxon>
        <taxon>Agaricomycetes</taxon>
        <taxon>Polyporales</taxon>
        <taxon>Rhodofomes</taxon>
    </lineage>
</organism>
<evidence type="ECO:0000313" key="2">
    <source>
        <dbReference type="Proteomes" id="UP000298390"/>
    </source>
</evidence>
<accession>A0A4Y9XN60</accession>